<accession>A0ABR8UCN0</accession>
<dbReference type="Proteomes" id="UP000626786">
    <property type="component" value="Unassembled WGS sequence"/>
</dbReference>
<evidence type="ECO:0000313" key="1">
    <source>
        <dbReference type="EMBL" id="MBD7985790.1"/>
    </source>
</evidence>
<gene>
    <name evidence="1" type="ORF">H9649_14465</name>
</gene>
<keyword evidence="2" id="KW-1185">Reference proteome</keyword>
<dbReference type="RefSeq" id="WP_191695617.1">
    <property type="nucleotide sequence ID" value="NZ_JACSQN010000015.1"/>
</dbReference>
<organism evidence="1 2">
    <name type="scientific">Sporosarcina quadrami</name>
    <dbReference type="NCBI Taxonomy" id="2762234"/>
    <lineage>
        <taxon>Bacteria</taxon>
        <taxon>Bacillati</taxon>
        <taxon>Bacillota</taxon>
        <taxon>Bacilli</taxon>
        <taxon>Bacillales</taxon>
        <taxon>Caryophanaceae</taxon>
        <taxon>Sporosarcina</taxon>
    </lineage>
</organism>
<comment type="caution">
    <text evidence="1">The sequence shown here is derived from an EMBL/GenBank/DDBJ whole genome shotgun (WGS) entry which is preliminary data.</text>
</comment>
<protein>
    <submittedName>
        <fullName evidence="1">YtxH domain-containing protein</fullName>
    </submittedName>
</protein>
<evidence type="ECO:0000313" key="2">
    <source>
        <dbReference type="Proteomes" id="UP000626786"/>
    </source>
</evidence>
<proteinExistence type="predicted"/>
<name>A0ABR8UCN0_9BACL</name>
<dbReference type="EMBL" id="JACSQN010000015">
    <property type="protein sequence ID" value="MBD7985790.1"/>
    <property type="molecule type" value="Genomic_DNA"/>
</dbReference>
<sequence length="125" mass="14180">MGKSKFSLFIITGALAGAAVSMLDKSTRSHVLDTSNRMTKQIGFYSRNPEELKLKLQNTKDKYVSIYEQFSGDAAYIKTQVQELKTLTPQVKELVSETKEAFVESKEEYKDLVKDPLVKNEPKKL</sequence>
<reference evidence="1 2" key="1">
    <citation type="submission" date="2020-08" db="EMBL/GenBank/DDBJ databases">
        <title>A Genomic Blueprint of the Chicken Gut Microbiome.</title>
        <authorList>
            <person name="Gilroy R."/>
            <person name="Ravi A."/>
            <person name="Getino M."/>
            <person name="Pursley I."/>
            <person name="Horton D.L."/>
            <person name="Alikhan N.-F."/>
            <person name="Baker D."/>
            <person name="Gharbi K."/>
            <person name="Hall N."/>
            <person name="Watson M."/>
            <person name="Adriaenssens E.M."/>
            <person name="Foster-Nyarko E."/>
            <person name="Jarju S."/>
            <person name="Secka A."/>
            <person name="Antonio M."/>
            <person name="Oren A."/>
            <person name="Chaudhuri R."/>
            <person name="La Ragione R.M."/>
            <person name="Hildebrand F."/>
            <person name="Pallen M.J."/>
        </authorList>
    </citation>
    <scope>NUCLEOTIDE SEQUENCE [LARGE SCALE GENOMIC DNA]</scope>
    <source>
        <strain evidence="1 2">Sa2YVA2</strain>
    </source>
</reference>